<sequence length="434" mass="48878">MRSHQWTKAVALYQFQVRPHIRMERVAQEKLYKAIQNITNVIGEQRSLWIGLERNQTSTNLFKWLNDQNFSTSDSLSSGRGEFFNISRLILPSESGGTGSRREKSTVVVDATSEVSVYGHVRCTAKGSKRSSAFKVKGIAELGKAYRVMTFRNIGYSQIAVVAIENETLVQVVNKKDSTKNVTITLQMYETYIIEDRCDMTGTYIEAMAKIFVLAGNGAERSPQRDAGRDSFHATLTPYSQWGTKHYFFSPFKMTSWTAIKLISWENDNVTVVQWKNGTQATSSPSESRTTFETSKDLGKIESPKPILAAQFSEPKISIEQEETAGALSMFLISSLSQFTRKYTVFPVFDIDYVDHEATYYINVVLPLDGRTTDLYVNNKTSGWQFVGNYSDGSTVVRHQLLPGANLLENRGRFNITAVVSASQLKRCYTFALS</sequence>
<evidence type="ECO:0000313" key="3">
    <source>
        <dbReference type="Proteomes" id="UP001152320"/>
    </source>
</evidence>
<dbReference type="EMBL" id="JAIZAY010000008">
    <property type="protein sequence ID" value="KAJ8037229.1"/>
    <property type="molecule type" value="Genomic_DNA"/>
</dbReference>
<reference evidence="2" key="1">
    <citation type="submission" date="2021-10" db="EMBL/GenBank/DDBJ databases">
        <title>Tropical sea cucumber genome reveals ecological adaptation and Cuvierian tubules defense mechanism.</title>
        <authorList>
            <person name="Chen T."/>
        </authorList>
    </citation>
    <scope>NUCLEOTIDE SEQUENCE</scope>
    <source>
        <strain evidence="2">Nanhai2018</strain>
        <tissue evidence="2">Muscle</tissue>
    </source>
</reference>
<organism evidence="2 3">
    <name type="scientific">Holothuria leucospilota</name>
    <name type="common">Black long sea cucumber</name>
    <name type="synonym">Mertensiothuria leucospilota</name>
    <dbReference type="NCBI Taxonomy" id="206669"/>
    <lineage>
        <taxon>Eukaryota</taxon>
        <taxon>Metazoa</taxon>
        <taxon>Echinodermata</taxon>
        <taxon>Eleutherozoa</taxon>
        <taxon>Echinozoa</taxon>
        <taxon>Holothuroidea</taxon>
        <taxon>Aspidochirotacea</taxon>
        <taxon>Aspidochirotida</taxon>
        <taxon>Holothuriidae</taxon>
        <taxon>Holothuria</taxon>
    </lineage>
</organism>
<evidence type="ECO:0000259" key="1">
    <source>
        <dbReference type="Pfam" id="PF17517"/>
    </source>
</evidence>
<gene>
    <name evidence="2" type="ORF">HOLleu_17994</name>
</gene>
<dbReference type="PANTHER" id="PTHR46534:SF1">
    <property type="entry name" value="IGGFC-BINDING PROTEIN N-TERMINAL DOMAIN-CONTAINING PROTEIN"/>
    <property type="match status" value="1"/>
</dbReference>
<dbReference type="AlphaFoldDB" id="A0A9Q1H8R4"/>
<name>A0A9Q1H8R4_HOLLE</name>
<dbReference type="Proteomes" id="UP001152320">
    <property type="component" value="Chromosome 8"/>
</dbReference>
<evidence type="ECO:0000313" key="2">
    <source>
        <dbReference type="EMBL" id="KAJ8037229.1"/>
    </source>
</evidence>
<feature type="domain" description="IgGFc-binding protein N-terminal" evidence="1">
    <location>
        <begin position="139"/>
        <end position="418"/>
    </location>
</feature>
<dbReference type="InterPro" id="IPR035234">
    <property type="entry name" value="IgGFc-bd_N"/>
</dbReference>
<proteinExistence type="predicted"/>
<protein>
    <recommendedName>
        <fullName evidence="1">IgGFc-binding protein N-terminal domain-containing protein</fullName>
    </recommendedName>
</protein>
<dbReference type="Pfam" id="PF17517">
    <property type="entry name" value="IgGFc_binding"/>
    <property type="match status" value="1"/>
</dbReference>
<dbReference type="OrthoDB" id="6126915at2759"/>
<accession>A0A9Q1H8R4</accession>
<dbReference type="PANTHER" id="PTHR46534">
    <property type="entry name" value="IGGFC_BINDING DOMAIN-CONTAINING PROTEIN"/>
    <property type="match status" value="1"/>
</dbReference>
<keyword evidence="3" id="KW-1185">Reference proteome</keyword>
<comment type="caution">
    <text evidence="2">The sequence shown here is derived from an EMBL/GenBank/DDBJ whole genome shotgun (WGS) entry which is preliminary data.</text>
</comment>